<evidence type="ECO:0000256" key="5">
    <source>
        <dbReference type="ARBA" id="ARBA00022989"/>
    </source>
</evidence>
<keyword evidence="10" id="KW-1185">Reference proteome</keyword>
<feature type="transmembrane region" description="Helical" evidence="7">
    <location>
        <begin position="195"/>
        <end position="217"/>
    </location>
</feature>
<comment type="similarity">
    <text evidence="7">Belongs to the binding-protein-dependent transport system permease family.</text>
</comment>
<accession>A0A0R1JRJ0</accession>
<evidence type="ECO:0000256" key="7">
    <source>
        <dbReference type="RuleBase" id="RU363032"/>
    </source>
</evidence>
<evidence type="ECO:0000313" key="10">
    <source>
        <dbReference type="Proteomes" id="UP000051804"/>
    </source>
</evidence>
<comment type="subcellular location">
    <subcellularLocation>
        <location evidence="1 7">Cell membrane</location>
        <topology evidence="1 7">Multi-pass membrane protein</topology>
    </subcellularLocation>
</comment>
<keyword evidence="5 7" id="KW-1133">Transmembrane helix</keyword>
<evidence type="ECO:0000259" key="8">
    <source>
        <dbReference type="PROSITE" id="PS50928"/>
    </source>
</evidence>
<dbReference type="PANTHER" id="PTHR43744">
    <property type="entry name" value="ABC TRANSPORTER PERMEASE PROTEIN MG189-RELATED-RELATED"/>
    <property type="match status" value="1"/>
</dbReference>
<dbReference type="PROSITE" id="PS50928">
    <property type="entry name" value="ABC_TM1"/>
    <property type="match status" value="1"/>
</dbReference>
<evidence type="ECO:0000256" key="6">
    <source>
        <dbReference type="ARBA" id="ARBA00023136"/>
    </source>
</evidence>
<dbReference type="EMBL" id="AZDJ01000003">
    <property type="protein sequence ID" value="KRK73902.1"/>
    <property type="molecule type" value="Genomic_DNA"/>
</dbReference>
<dbReference type="Proteomes" id="UP000051804">
    <property type="component" value="Unassembled WGS sequence"/>
</dbReference>
<dbReference type="Gene3D" id="1.10.3720.10">
    <property type="entry name" value="MetI-like"/>
    <property type="match status" value="1"/>
</dbReference>
<sequence>MQKALRARRTLIYVICGILTLLSILPFWILLVNATRSVEQIRQGLSLLPSGSLVHNWHVLMNQGFNVWQGMGNSFIIAACSTILTVYFSALGAYAFTAYNFKGKKLLFSVMVGLIMIPPQISMIGFYQFMTKLNLLNSFIPLIIPSIAAPNTVFFLVEYMETVYQPDYADAARLEGAHELKIFHRIMLPIMKPGLATMGIFAFVTSWNNFLMPLILINDQSKYTLPMLVQLLTANIYRTEFGAMYLGIGLTVIPLIIIYLFLSRYIIGGVTAGGLKE</sequence>
<dbReference type="InterPro" id="IPR035906">
    <property type="entry name" value="MetI-like_sf"/>
</dbReference>
<dbReference type="PANTHER" id="PTHR43744:SF2">
    <property type="entry name" value="ARABINOOLIGOSACCHARIDES TRANSPORT SYSTEM PERMEASE PROTEIN ARAQ"/>
    <property type="match status" value="1"/>
</dbReference>
<keyword evidence="4 7" id="KW-0812">Transmembrane</keyword>
<reference evidence="9 10" key="1">
    <citation type="journal article" date="2015" name="Genome Announc.">
        <title>Expanding the biotechnology potential of lactobacilli through comparative genomics of 213 strains and associated genera.</title>
        <authorList>
            <person name="Sun Z."/>
            <person name="Harris H.M."/>
            <person name="McCann A."/>
            <person name="Guo C."/>
            <person name="Argimon S."/>
            <person name="Zhang W."/>
            <person name="Yang X."/>
            <person name="Jeffery I.B."/>
            <person name="Cooney J.C."/>
            <person name="Kagawa T.F."/>
            <person name="Liu W."/>
            <person name="Song Y."/>
            <person name="Salvetti E."/>
            <person name="Wrobel A."/>
            <person name="Rasinkangas P."/>
            <person name="Parkhill J."/>
            <person name="Rea M.C."/>
            <person name="O'Sullivan O."/>
            <person name="Ritari J."/>
            <person name="Douillard F.P."/>
            <person name="Paul Ross R."/>
            <person name="Yang R."/>
            <person name="Briner A.E."/>
            <person name="Felis G.E."/>
            <person name="de Vos W.M."/>
            <person name="Barrangou R."/>
            <person name="Klaenhammer T.R."/>
            <person name="Caufield P.W."/>
            <person name="Cui Y."/>
            <person name="Zhang H."/>
            <person name="O'Toole P.W."/>
        </authorList>
    </citation>
    <scope>NUCLEOTIDE SEQUENCE [LARGE SCALE GENOMIC DNA]</scope>
    <source>
        <strain evidence="9 10">JCM 17158</strain>
    </source>
</reference>
<dbReference type="AlphaFoldDB" id="A0A0R1JRJ0"/>
<organism evidence="9 10">
    <name type="scientific">Lacticaseibacillus nasuensis JCM 17158</name>
    <dbReference type="NCBI Taxonomy" id="1291734"/>
    <lineage>
        <taxon>Bacteria</taxon>
        <taxon>Bacillati</taxon>
        <taxon>Bacillota</taxon>
        <taxon>Bacilli</taxon>
        <taxon>Lactobacillales</taxon>
        <taxon>Lactobacillaceae</taxon>
        <taxon>Lacticaseibacillus</taxon>
    </lineage>
</organism>
<feature type="transmembrane region" description="Helical" evidence="7">
    <location>
        <begin position="139"/>
        <end position="157"/>
    </location>
</feature>
<dbReference type="STRING" id="1291734.FD02_GL001732"/>
<dbReference type="RefSeq" id="WP_056950082.1">
    <property type="nucleotide sequence ID" value="NZ_AZDJ01000003.1"/>
</dbReference>
<feature type="transmembrane region" description="Helical" evidence="7">
    <location>
        <begin position="106"/>
        <end position="127"/>
    </location>
</feature>
<protein>
    <submittedName>
        <fullName evidence="9">L-arabinose transport system permease AraQ</fullName>
    </submittedName>
</protein>
<feature type="transmembrane region" description="Helical" evidence="7">
    <location>
        <begin position="12"/>
        <end position="31"/>
    </location>
</feature>
<dbReference type="CDD" id="cd06261">
    <property type="entry name" value="TM_PBP2"/>
    <property type="match status" value="1"/>
</dbReference>
<dbReference type="OrthoDB" id="9794684at2"/>
<evidence type="ECO:0000256" key="2">
    <source>
        <dbReference type="ARBA" id="ARBA00022448"/>
    </source>
</evidence>
<dbReference type="SUPFAM" id="SSF161098">
    <property type="entry name" value="MetI-like"/>
    <property type="match status" value="1"/>
</dbReference>
<keyword evidence="3" id="KW-1003">Cell membrane</keyword>
<dbReference type="GO" id="GO:0055085">
    <property type="term" value="P:transmembrane transport"/>
    <property type="evidence" value="ECO:0007669"/>
    <property type="project" value="InterPro"/>
</dbReference>
<feature type="transmembrane region" description="Helical" evidence="7">
    <location>
        <begin position="242"/>
        <end position="262"/>
    </location>
</feature>
<dbReference type="InterPro" id="IPR000515">
    <property type="entry name" value="MetI-like"/>
</dbReference>
<gene>
    <name evidence="9" type="ORF">FD02_GL001732</name>
</gene>
<evidence type="ECO:0000313" key="9">
    <source>
        <dbReference type="EMBL" id="KRK73902.1"/>
    </source>
</evidence>
<proteinExistence type="inferred from homology"/>
<feature type="transmembrane region" description="Helical" evidence="7">
    <location>
        <begin position="75"/>
        <end position="99"/>
    </location>
</feature>
<evidence type="ECO:0000256" key="4">
    <source>
        <dbReference type="ARBA" id="ARBA00022692"/>
    </source>
</evidence>
<evidence type="ECO:0000256" key="1">
    <source>
        <dbReference type="ARBA" id="ARBA00004651"/>
    </source>
</evidence>
<evidence type="ECO:0000256" key="3">
    <source>
        <dbReference type="ARBA" id="ARBA00022475"/>
    </source>
</evidence>
<feature type="domain" description="ABC transmembrane type-1" evidence="8">
    <location>
        <begin position="71"/>
        <end position="262"/>
    </location>
</feature>
<name>A0A0R1JRJ0_9LACO</name>
<keyword evidence="2 7" id="KW-0813">Transport</keyword>
<keyword evidence="6 7" id="KW-0472">Membrane</keyword>
<dbReference type="GO" id="GO:0005886">
    <property type="term" value="C:plasma membrane"/>
    <property type="evidence" value="ECO:0007669"/>
    <property type="project" value="UniProtKB-SubCell"/>
</dbReference>
<comment type="caution">
    <text evidence="9">The sequence shown here is derived from an EMBL/GenBank/DDBJ whole genome shotgun (WGS) entry which is preliminary data.</text>
</comment>
<dbReference type="PATRIC" id="fig|1291734.4.peg.1782"/>
<dbReference type="Pfam" id="PF00528">
    <property type="entry name" value="BPD_transp_1"/>
    <property type="match status" value="1"/>
</dbReference>